<gene>
    <name evidence="2" type="ORF">NDU88_001736</name>
    <name evidence="3" type="ORF">NDU88_003970</name>
    <name evidence="4" type="ORF">NDU88_003971</name>
</gene>
<proteinExistence type="predicted"/>
<evidence type="ECO:0000256" key="1">
    <source>
        <dbReference type="SAM" id="MobiDB-lite"/>
    </source>
</evidence>
<dbReference type="Proteomes" id="UP001066276">
    <property type="component" value="Chromosome 3_1"/>
</dbReference>
<feature type="region of interest" description="Disordered" evidence="1">
    <location>
        <begin position="1"/>
        <end position="54"/>
    </location>
</feature>
<protein>
    <submittedName>
        <fullName evidence="4">Uncharacterized protein</fullName>
    </submittedName>
</protein>
<dbReference type="EMBL" id="JANPWB010000005">
    <property type="protein sequence ID" value="KAJ1187191.1"/>
    <property type="molecule type" value="Genomic_DNA"/>
</dbReference>
<evidence type="ECO:0000313" key="2">
    <source>
        <dbReference type="EMBL" id="KAJ1104324.1"/>
    </source>
</evidence>
<name>A0AAV7UDS0_PLEWA</name>
<reference evidence="4" key="1">
    <citation type="journal article" date="2022" name="bioRxiv">
        <title>Sequencing and chromosome-scale assembly of the giantPleurodeles waltlgenome.</title>
        <authorList>
            <person name="Brown T."/>
            <person name="Elewa A."/>
            <person name="Iarovenko S."/>
            <person name="Subramanian E."/>
            <person name="Araus A.J."/>
            <person name="Petzold A."/>
            <person name="Susuki M."/>
            <person name="Suzuki K.-i.T."/>
            <person name="Hayashi T."/>
            <person name="Toyoda A."/>
            <person name="Oliveira C."/>
            <person name="Osipova E."/>
            <person name="Leigh N.D."/>
            <person name="Simon A."/>
            <person name="Yun M.H."/>
        </authorList>
    </citation>
    <scope>NUCLEOTIDE SEQUENCE</scope>
    <source>
        <strain evidence="4">20211129_DDA</strain>
        <tissue evidence="4">Liver</tissue>
    </source>
</reference>
<comment type="caution">
    <text evidence="4">The sequence shown here is derived from an EMBL/GenBank/DDBJ whole genome shotgun (WGS) entry which is preliminary data.</text>
</comment>
<dbReference type="AlphaFoldDB" id="A0AAV7UDS0"/>
<feature type="compositionally biased region" description="Basic and acidic residues" evidence="1">
    <location>
        <begin position="1"/>
        <end position="12"/>
    </location>
</feature>
<dbReference type="EMBL" id="JANPWB010000005">
    <property type="protein sequence ID" value="KAJ1187192.1"/>
    <property type="molecule type" value="Genomic_DNA"/>
</dbReference>
<accession>A0AAV7UDS0</accession>
<evidence type="ECO:0000313" key="3">
    <source>
        <dbReference type="EMBL" id="KAJ1187191.1"/>
    </source>
</evidence>
<evidence type="ECO:0000313" key="5">
    <source>
        <dbReference type="Proteomes" id="UP001066276"/>
    </source>
</evidence>
<evidence type="ECO:0000313" key="4">
    <source>
        <dbReference type="EMBL" id="KAJ1187192.1"/>
    </source>
</evidence>
<keyword evidence="5" id="KW-1185">Reference proteome</keyword>
<sequence length="103" mass="11124">MNRAPPGERAEPARAPSWPGRSSSQQHGALWRRDNSAGSPRITGAAPRLPCPTGRRIHLPLGRGERNTGGVSLVPPGHYQEHAGSYLRQVVPRGSDTARFTRA</sequence>
<organism evidence="4 5">
    <name type="scientific">Pleurodeles waltl</name>
    <name type="common">Iberian ribbed newt</name>
    <dbReference type="NCBI Taxonomy" id="8319"/>
    <lineage>
        <taxon>Eukaryota</taxon>
        <taxon>Metazoa</taxon>
        <taxon>Chordata</taxon>
        <taxon>Craniata</taxon>
        <taxon>Vertebrata</taxon>
        <taxon>Euteleostomi</taxon>
        <taxon>Amphibia</taxon>
        <taxon>Batrachia</taxon>
        <taxon>Caudata</taxon>
        <taxon>Salamandroidea</taxon>
        <taxon>Salamandridae</taxon>
        <taxon>Pleurodelinae</taxon>
        <taxon>Pleurodeles</taxon>
    </lineage>
</organism>
<dbReference type="Proteomes" id="UP001066276">
    <property type="component" value="Chromosome 9"/>
</dbReference>
<dbReference type="EMBL" id="JANPWB010000013">
    <property type="protein sequence ID" value="KAJ1104324.1"/>
    <property type="molecule type" value="Genomic_DNA"/>
</dbReference>
<feature type="region of interest" description="Disordered" evidence="1">
    <location>
        <begin position="59"/>
        <end position="78"/>
    </location>
</feature>